<dbReference type="EMBL" id="QURN01000006">
    <property type="protein sequence ID" value="RFC67998.1"/>
    <property type="molecule type" value="Genomic_DNA"/>
</dbReference>
<comment type="caution">
    <text evidence="1">The sequence shown here is derived from an EMBL/GenBank/DDBJ whole genome shotgun (WGS) entry which is preliminary data.</text>
</comment>
<dbReference type="SUPFAM" id="SSF54427">
    <property type="entry name" value="NTF2-like"/>
    <property type="match status" value="1"/>
</dbReference>
<dbReference type="AlphaFoldDB" id="A0A371XFJ4"/>
<protein>
    <submittedName>
        <fullName evidence="1">Ester cyclase</fullName>
    </submittedName>
</protein>
<proteinExistence type="predicted"/>
<sequence>MTPDELRQIYRGYIDCLNAQDWKRLGEFVGDAAEYNGTAIGLAGYEKMLIRDFRAIPDLRFNIDFVIAEPPHIASRLKFECTPHGMLFDIPVNGKRVRFTENVFYEFKDRRIRKVWSIIDRAAIAAQV</sequence>
<dbReference type="Pfam" id="PF07366">
    <property type="entry name" value="SnoaL"/>
    <property type="match status" value="1"/>
</dbReference>
<organism evidence="1 2">
    <name type="scientific">Mesorhizobium denitrificans</name>
    <dbReference type="NCBI Taxonomy" id="2294114"/>
    <lineage>
        <taxon>Bacteria</taxon>
        <taxon>Pseudomonadati</taxon>
        <taxon>Pseudomonadota</taxon>
        <taxon>Alphaproteobacteria</taxon>
        <taxon>Hyphomicrobiales</taxon>
        <taxon>Phyllobacteriaceae</taxon>
        <taxon>Mesorhizobium</taxon>
    </lineage>
</organism>
<dbReference type="InterPro" id="IPR009959">
    <property type="entry name" value="Cyclase_SnoaL-like"/>
</dbReference>
<dbReference type="InterPro" id="IPR032710">
    <property type="entry name" value="NTF2-like_dom_sf"/>
</dbReference>
<dbReference type="Gene3D" id="3.10.450.50">
    <property type="match status" value="1"/>
</dbReference>
<dbReference type="RefSeq" id="WP_116623834.1">
    <property type="nucleotide sequence ID" value="NZ_QURN01000006.1"/>
</dbReference>
<evidence type="ECO:0000313" key="2">
    <source>
        <dbReference type="Proteomes" id="UP000262379"/>
    </source>
</evidence>
<dbReference type="Proteomes" id="UP000262379">
    <property type="component" value="Unassembled WGS sequence"/>
</dbReference>
<reference evidence="2" key="1">
    <citation type="submission" date="2018-08" db="EMBL/GenBank/DDBJ databases">
        <authorList>
            <person name="Im W.T."/>
        </authorList>
    </citation>
    <scope>NUCLEOTIDE SEQUENCE [LARGE SCALE GENOMIC DNA]</scope>
    <source>
        <strain evidence="2">LA-28</strain>
    </source>
</reference>
<name>A0A371XFJ4_9HYPH</name>
<keyword evidence="2" id="KW-1185">Reference proteome</keyword>
<evidence type="ECO:0000313" key="1">
    <source>
        <dbReference type="EMBL" id="RFC67998.1"/>
    </source>
</evidence>
<gene>
    <name evidence="1" type="ORF">DY251_09675</name>
</gene>
<dbReference type="GO" id="GO:0030638">
    <property type="term" value="P:polyketide metabolic process"/>
    <property type="evidence" value="ECO:0007669"/>
    <property type="project" value="InterPro"/>
</dbReference>
<accession>A0A371XFJ4</accession>
<dbReference type="PANTHER" id="PTHR38436">
    <property type="entry name" value="POLYKETIDE CYCLASE SNOAL-LIKE DOMAIN"/>
    <property type="match status" value="1"/>
</dbReference>
<dbReference type="PANTHER" id="PTHR38436:SF1">
    <property type="entry name" value="ESTER CYCLASE"/>
    <property type="match status" value="1"/>
</dbReference>